<dbReference type="Pfam" id="PF13646">
    <property type="entry name" value="HEAT_2"/>
    <property type="match status" value="1"/>
</dbReference>
<dbReference type="AlphaFoldDB" id="A0A8S3CRI2"/>
<evidence type="ECO:0008006" key="3">
    <source>
        <dbReference type="Google" id="ProtNLM"/>
    </source>
</evidence>
<dbReference type="InterPro" id="IPR011989">
    <property type="entry name" value="ARM-like"/>
</dbReference>
<dbReference type="Proteomes" id="UP000681720">
    <property type="component" value="Unassembled WGS sequence"/>
</dbReference>
<sequence length="50" mass="5171">MRGEAVTDDAINRLVAALGDKNDSVKANIYLALGKIGGKAASDQIRGLLS</sequence>
<feature type="non-terminal residue" evidence="1">
    <location>
        <position position="50"/>
    </location>
</feature>
<name>A0A8S3CRI2_9BILA</name>
<dbReference type="InterPro" id="IPR016024">
    <property type="entry name" value="ARM-type_fold"/>
</dbReference>
<dbReference type="EMBL" id="CAJOBJ010189479">
    <property type="protein sequence ID" value="CAF4948211.1"/>
    <property type="molecule type" value="Genomic_DNA"/>
</dbReference>
<reference evidence="1" key="1">
    <citation type="submission" date="2021-02" db="EMBL/GenBank/DDBJ databases">
        <authorList>
            <person name="Nowell W R."/>
        </authorList>
    </citation>
    <scope>NUCLEOTIDE SEQUENCE</scope>
</reference>
<proteinExistence type="predicted"/>
<dbReference type="Gene3D" id="1.25.10.10">
    <property type="entry name" value="Leucine-rich Repeat Variant"/>
    <property type="match status" value="1"/>
</dbReference>
<organism evidence="1 2">
    <name type="scientific">Rotaria magnacalcarata</name>
    <dbReference type="NCBI Taxonomy" id="392030"/>
    <lineage>
        <taxon>Eukaryota</taxon>
        <taxon>Metazoa</taxon>
        <taxon>Spiralia</taxon>
        <taxon>Gnathifera</taxon>
        <taxon>Rotifera</taxon>
        <taxon>Eurotatoria</taxon>
        <taxon>Bdelloidea</taxon>
        <taxon>Philodinida</taxon>
        <taxon>Philodinidae</taxon>
        <taxon>Rotaria</taxon>
    </lineage>
</organism>
<protein>
    <recommendedName>
        <fullName evidence="3">HEAT repeat domain-containing protein</fullName>
    </recommendedName>
</protein>
<accession>A0A8S3CRI2</accession>
<evidence type="ECO:0000313" key="1">
    <source>
        <dbReference type="EMBL" id="CAF4948211.1"/>
    </source>
</evidence>
<evidence type="ECO:0000313" key="2">
    <source>
        <dbReference type="Proteomes" id="UP000681720"/>
    </source>
</evidence>
<gene>
    <name evidence="1" type="ORF">GIL414_LOCUS54168</name>
</gene>
<comment type="caution">
    <text evidence="1">The sequence shown here is derived from an EMBL/GenBank/DDBJ whole genome shotgun (WGS) entry which is preliminary data.</text>
</comment>
<dbReference type="SUPFAM" id="SSF48371">
    <property type="entry name" value="ARM repeat"/>
    <property type="match status" value="1"/>
</dbReference>